<gene>
    <name evidence="5" type="primary">echA</name>
    <name evidence="5" type="ORF">SO694_00075011</name>
</gene>
<dbReference type="InterPro" id="IPR045004">
    <property type="entry name" value="ECH_dom"/>
</dbReference>
<feature type="domain" description="Enoyl-CoA hydratase/isomerase" evidence="4">
    <location>
        <begin position="18"/>
        <end position="354"/>
    </location>
</feature>
<dbReference type="Gene3D" id="3.90.226.10">
    <property type="entry name" value="2-enoyl-CoA Hydratase, Chain A, domain 1"/>
    <property type="match status" value="1"/>
</dbReference>
<dbReference type="PANTHER" id="PTHR43176">
    <property type="entry name" value="3-HYDROXYISOBUTYRYL-COA HYDROLASE-RELATED"/>
    <property type="match status" value="1"/>
</dbReference>
<organism evidence="5 6">
    <name type="scientific">Aureococcus anophagefferens</name>
    <name type="common">Harmful bloom alga</name>
    <dbReference type="NCBI Taxonomy" id="44056"/>
    <lineage>
        <taxon>Eukaryota</taxon>
        <taxon>Sar</taxon>
        <taxon>Stramenopiles</taxon>
        <taxon>Ochrophyta</taxon>
        <taxon>Pelagophyceae</taxon>
        <taxon>Pelagomonadales</taxon>
        <taxon>Pelagomonadaceae</taxon>
        <taxon>Aureococcus</taxon>
    </lineage>
</organism>
<keyword evidence="3" id="KW-0378">Hydrolase</keyword>
<accession>A0ABR1FH86</accession>
<dbReference type="CDD" id="cd06558">
    <property type="entry name" value="crotonase-like"/>
    <property type="match status" value="1"/>
</dbReference>
<protein>
    <recommendedName>
        <fullName evidence="2">3-hydroxyisobutyryl-CoA hydrolase</fullName>
        <ecNumber evidence="2">3.1.2.4</ecNumber>
    </recommendedName>
</protein>
<dbReference type="EC" id="3.1.2.4" evidence="2"/>
<evidence type="ECO:0000259" key="4">
    <source>
        <dbReference type="Pfam" id="PF16113"/>
    </source>
</evidence>
<name>A0ABR1FH86_AURAN</name>
<dbReference type="EMBL" id="JBBJCI010000423">
    <property type="protein sequence ID" value="KAK7230785.1"/>
    <property type="molecule type" value="Genomic_DNA"/>
</dbReference>
<dbReference type="SUPFAM" id="SSF52096">
    <property type="entry name" value="ClpP/crotonase"/>
    <property type="match status" value="1"/>
</dbReference>
<dbReference type="PANTHER" id="PTHR43176:SF3">
    <property type="entry name" value="3-HYDROXYISOBUTYRYL-COA HYDROLASE, MITOCHONDRIAL"/>
    <property type="match status" value="1"/>
</dbReference>
<evidence type="ECO:0000256" key="3">
    <source>
        <dbReference type="ARBA" id="ARBA00022801"/>
    </source>
</evidence>
<proteinExistence type="predicted"/>
<dbReference type="InterPro" id="IPR032259">
    <property type="entry name" value="HIBYL-CoA-H"/>
</dbReference>
<evidence type="ECO:0000313" key="5">
    <source>
        <dbReference type="EMBL" id="KAK7230785.1"/>
    </source>
</evidence>
<dbReference type="Pfam" id="PF16113">
    <property type="entry name" value="ECH_2"/>
    <property type="match status" value="1"/>
</dbReference>
<sequence length="381" mass="39842">MSASGVRTSLAPNGVVQVELDRGGKLNALNRPMWEAIADAVETSPDAPLVITSADPKAFSAGGDVTAIAGGPPKDVVDFLHLEYATLDALRERRNTIAVSDGIVMGAGAGVFMACATRVVTERARFAMPEVRIALVPDAGALRFLSKHCEPAVARFLAVTGYNLNAHDLVACGLATHFAKRDQLAPLLEELAAAPAGELAVPVDRRCVGQAPAHLATPLFVEASLAALRSVFGGERCADVAAIDEKLAAARLEARGLLGSVGWQTREIAEQVLDLLDVAHAALAAAPPRALQATLDALDAVLAEARTSDDDVALARFGAKVELAANAVLGTAPDFAEGRLRRRRPPREAPAWRPRDPAPRAALLDLGASLDDVRDAALAKL</sequence>
<evidence type="ECO:0000256" key="2">
    <source>
        <dbReference type="ARBA" id="ARBA00011915"/>
    </source>
</evidence>
<dbReference type="Proteomes" id="UP001363151">
    <property type="component" value="Unassembled WGS sequence"/>
</dbReference>
<keyword evidence="6" id="KW-1185">Reference proteome</keyword>
<evidence type="ECO:0000256" key="1">
    <source>
        <dbReference type="ARBA" id="ARBA00001709"/>
    </source>
</evidence>
<dbReference type="InterPro" id="IPR029045">
    <property type="entry name" value="ClpP/crotonase-like_dom_sf"/>
</dbReference>
<comment type="catalytic activity">
    <reaction evidence="1">
        <text>3-hydroxy-2-methylpropanoyl-CoA + H2O = 3-hydroxy-2-methylpropanoate + CoA + H(+)</text>
        <dbReference type="Rhea" id="RHEA:20888"/>
        <dbReference type="ChEBI" id="CHEBI:11805"/>
        <dbReference type="ChEBI" id="CHEBI:15377"/>
        <dbReference type="ChEBI" id="CHEBI:15378"/>
        <dbReference type="ChEBI" id="CHEBI:57287"/>
        <dbReference type="ChEBI" id="CHEBI:57340"/>
        <dbReference type="EC" id="3.1.2.4"/>
    </reaction>
</comment>
<reference evidence="5 6" key="1">
    <citation type="submission" date="2024-03" db="EMBL/GenBank/DDBJ databases">
        <title>Aureococcus anophagefferens CCMP1851 and Kratosvirus quantuckense: Draft genome of a second virus-susceptible host strain in the model system.</title>
        <authorList>
            <person name="Chase E."/>
            <person name="Truchon A.R."/>
            <person name="Schepens W."/>
            <person name="Wilhelm S.W."/>
        </authorList>
    </citation>
    <scope>NUCLEOTIDE SEQUENCE [LARGE SCALE GENOMIC DNA]</scope>
    <source>
        <strain evidence="5 6">CCMP1851</strain>
    </source>
</reference>
<evidence type="ECO:0000313" key="6">
    <source>
        <dbReference type="Proteomes" id="UP001363151"/>
    </source>
</evidence>
<comment type="caution">
    <text evidence="5">The sequence shown here is derived from an EMBL/GenBank/DDBJ whole genome shotgun (WGS) entry which is preliminary data.</text>
</comment>